<keyword evidence="4 6" id="KW-0472">Membrane</keyword>
<dbReference type="PIRSF" id="PIRSF006648">
    <property type="entry name" value="DrrB"/>
    <property type="match status" value="1"/>
</dbReference>
<proteinExistence type="inferred from homology"/>
<sequence length="274" mass="29616">MSAATVPVTTDIKADARIGLRGHLRHTGALVRRNLLWIRQDPESMFDAILMPVVFTLLFVYVFGGSIGQSLGGGQDQYVQYVVPGLMAMTSMNISMGVGTGFNQDFQSGVMDRFRSLPIGRGSVLIAKIVVELMRMLIATAILLVVGVLVGFDITNWPGLFAAVGLSVVFGSALMWVFLTLGVTMKNAQSVQAMGFLVLMPLQFGSSIFAPTESMPGWLQAFTDYNPLSSLADAARGLMVQGPLTHDLWVTLGWSALLTLVMAPIAIHKFRTKS</sequence>
<evidence type="ECO:0000256" key="2">
    <source>
        <dbReference type="ARBA" id="ARBA00022692"/>
    </source>
</evidence>
<keyword evidence="3 6" id="KW-1133">Transmembrane helix</keyword>
<dbReference type="GO" id="GO:0140359">
    <property type="term" value="F:ABC-type transporter activity"/>
    <property type="evidence" value="ECO:0007669"/>
    <property type="project" value="InterPro"/>
</dbReference>
<evidence type="ECO:0000256" key="5">
    <source>
        <dbReference type="ARBA" id="ARBA00023251"/>
    </source>
</evidence>
<dbReference type="AlphaFoldDB" id="A0A7W0DPC2"/>
<dbReference type="EMBL" id="JACEHE010000015">
    <property type="protein sequence ID" value="MBA2948715.1"/>
    <property type="molecule type" value="Genomic_DNA"/>
</dbReference>
<keyword evidence="6" id="KW-1003">Cell membrane</keyword>
<reference evidence="8 9" key="1">
    <citation type="submission" date="2020-07" db="EMBL/GenBank/DDBJ databases">
        <title>Streptomyces isolated from Indian soil.</title>
        <authorList>
            <person name="Mandal S."/>
            <person name="Maiti P.K."/>
        </authorList>
    </citation>
    <scope>NUCLEOTIDE SEQUENCE [LARGE SCALE GENOMIC DNA]</scope>
    <source>
        <strain evidence="8 9">PSKA28</strain>
    </source>
</reference>
<evidence type="ECO:0000256" key="1">
    <source>
        <dbReference type="ARBA" id="ARBA00004141"/>
    </source>
</evidence>
<feature type="domain" description="ABC transmembrane type-2" evidence="7">
    <location>
        <begin position="43"/>
        <end position="273"/>
    </location>
</feature>
<protein>
    <recommendedName>
        <fullName evidence="6">Transport permease protein</fullName>
    </recommendedName>
</protein>
<dbReference type="InterPro" id="IPR013525">
    <property type="entry name" value="ABC2_TM"/>
</dbReference>
<comment type="subcellular location">
    <subcellularLocation>
        <location evidence="6">Cell membrane</location>
        <topology evidence="6">Multi-pass membrane protein</topology>
    </subcellularLocation>
    <subcellularLocation>
        <location evidence="1">Membrane</location>
        <topology evidence="1">Multi-pass membrane protein</topology>
    </subcellularLocation>
</comment>
<dbReference type="GO" id="GO:0043190">
    <property type="term" value="C:ATP-binding cassette (ABC) transporter complex"/>
    <property type="evidence" value="ECO:0007669"/>
    <property type="project" value="InterPro"/>
</dbReference>
<dbReference type="RefSeq" id="WP_181659657.1">
    <property type="nucleotide sequence ID" value="NZ_JACEHE010000015.1"/>
</dbReference>
<gene>
    <name evidence="8" type="ORF">H1D24_23540</name>
</gene>
<dbReference type="Pfam" id="PF01061">
    <property type="entry name" value="ABC2_membrane"/>
    <property type="match status" value="1"/>
</dbReference>
<organism evidence="8 9">
    <name type="scientific">Streptomyces himalayensis subsp. himalayensis</name>
    <dbReference type="NCBI Taxonomy" id="2756131"/>
    <lineage>
        <taxon>Bacteria</taxon>
        <taxon>Bacillati</taxon>
        <taxon>Actinomycetota</taxon>
        <taxon>Actinomycetes</taxon>
        <taxon>Kitasatosporales</taxon>
        <taxon>Streptomycetaceae</taxon>
        <taxon>Streptomyces</taxon>
        <taxon>Streptomyces himalayensis</taxon>
    </lineage>
</organism>
<feature type="transmembrane region" description="Helical" evidence="6">
    <location>
        <begin position="158"/>
        <end position="179"/>
    </location>
</feature>
<dbReference type="PANTHER" id="PTHR43229">
    <property type="entry name" value="NODULATION PROTEIN J"/>
    <property type="match status" value="1"/>
</dbReference>
<dbReference type="Proteomes" id="UP000545761">
    <property type="component" value="Unassembled WGS sequence"/>
</dbReference>
<accession>A0A7W0DPC2</accession>
<keyword evidence="2 6" id="KW-0812">Transmembrane</keyword>
<evidence type="ECO:0000313" key="9">
    <source>
        <dbReference type="Proteomes" id="UP000545761"/>
    </source>
</evidence>
<keyword evidence="6" id="KW-0813">Transport</keyword>
<keyword evidence="5" id="KW-0046">Antibiotic resistance</keyword>
<comment type="similarity">
    <text evidence="6">Belongs to the ABC-2 integral membrane protein family.</text>
</comment>
<feature type="transmembrane region" description="Helical" evidence="6">
    <location>
        <begin position="248"/>
        <end position="267"/>
    </location>
</feature>
<evidence type="ECO:0000256" key="4">
    <source>
        <dbReference type="ARBA" id="ARBA00023136"/>
    </source>
</evidence>
<feature type="transmembrane region" description="Helical" evidence="6">
    <location>
        <begin position="191"/>
        <end position="210"/>
    </location>
</feature>
<dbReference type="PROSITE" id="PS51012">
    <property type="entry name" value="ABC_TM2"/>
    <property type="match status" value="1"/>
</dbReference>
<evidence type="ECO:0000256" key="3">
    <source>
        <dbReference type="ARBA" id="ARBA00022989"/>
    </source>
</evidence>
<comment type="caution">
    <text evidence="8">The sequence shown here is derived from an EMBL/GenBank/DDBJ whole genome shotgun (WGS) entry which is preliminary data.</text>
</comment>
<dbReference type="PANTHER" id="PTHR43229:SF2">
    <property type="entry name" value="NODULATION PROTEIN J"/>
    <property type="match status" value="1"/>
</dbReference>
<feature type="transmembrane region" description="Helical" evidence="6">
    <location>
        <begin position="48"/>
        <end position="69"/>
    </location>
</feature>
<dbReference type="GO" id="GO:0046677">
    <property type="term" value="P:response to antibiotic"/>
    <property type="evidence" value="ECO:0007669"/>
    <property type="project" value="UniProtKB-KW"/>
</dbReference>
<feature type="transmembrane region" description="Helical" evidence="6">
    <location>
        <begin position="124"/>
        <end position="152"/>
    </location>
</feature>
<evidence type="ECO:0000256" key="6">
    <source>
        <dbReference type="RuleBase" id="RU361157"/>
    </source>
</evidence>
<name>A0A7W0DPC2_9ACTN</name>
<evidence type="ECO:0000313" key="8">
    <source>
        <dbReference type="EMBL" id="MBA2948715.1"/>
    </source>
</evidence>
<feature type="transmembrane region" description="Helical" evidence="6">
    <location>
        <begin position="81"/>
        <end position="103"/>
    </location>
</feature>
<dbReference type="InterPro" id="IPR051784">
    <property type="entry name" value="Nod_factor_ABC_transporter"/>
</dbReference>
<evidence type="ECO:0000259" key="7">
    <source>
        <dbReference type="PROSITE" id="PS51012"/>
    </source>
</evidence>
<dbReference type="InterPro" id="IPR000412">
    <property type="entry name" value="ABC_2_transport"/>
</dbReference>
<dbReference type="InterPro" id="IPR047817">
    <property type="entry name" value="ABC2_TM_bact-type"/>
</dbReference>